<dbReference type="GO" id="GO:0005524">
    <property type="term" value="F:ATP binding"/>
    <property type="evidence" value="ECO:0007669"/>
    <property type="project" value="UniProtKB-UniRule"/>
</dbReference>
<comment type="caution">
    <text evidence="27">The sequence shown here is derived from an EMBL/GenBank/DDBJ whole genome shotgun (WGS) entry which is preliminary data.</text>
</comment>
<dbReference type="FunFam" id="1.10.8.10:FF:000005">
    <property type="entry name" value="Non-specific serine/threonine protein kinase"/>
    <property type="match status" value="1"/>
</dbReference>
<evidence type="ECO:0000256" key="2">
    <source>
        <dbReference type="ARBA" id="ARBA00004316"/>
    </source>
</evidence>
<dbReference type="PROSITE" id="PS50032">
    <property type="entry name" value="KA1"/>
    <property type="match status" value="1"/>
</dbReference>
<dbReference type="PANTHER" id="PTHR24346:SF82">
    <property type="entry name" value="KP78A-RELATED"/>
    <property type="match status" value="1"/>
</dbReference>
<keyword evidence="10" id="KW-0808">Transferase</keyword>
<dbReference type="CDD" id="cd14072">
    <property type="entry name" value="STKc_MARK"/>
    <property type="match status" value="1"/>
</dbReference>
<evidence type="ECO:0000256" key="4">
    <source>
        <dbReference type="ARBA" id="ARBA00006234"/>
    </source>
</evidence>
<evidence type="ECO:0000256" key="6">
    <source>
        <dbReference type="ARBA" id="ARBA00022475"/>
    </source>
</evidence>
<keyword evidence="15" id="KW-0966">Cell projection</keyword>
<evidence type="ECO:0000313" key="28">
    <source>
        <dbReference type="Proteomes" id="UP001177023"/>
    </source>
</evidence>
<evidence type="ECO:0000256" key="14">
    <source>
        <dbReference type="ARBA" id="ARBA00023136"/>
    </source>
</evidence>
<comment type="subunit">
    <text evidence="19">Interacts with MAPT/TAU. Interacts with DLG5 (via coiled-coil domain). Interacts with STK3/MST2 and STK4/MST1 in the presence of DLG5. Interacts with YWHAB, YWHAG, YWHAQ and YWHAZ. Interacts with PKP2 (via N-terminus). Interacts with CDC25C. Interacts with KSR1.</text>
</comment>
<keyword evidence="14" id="KW-0472">Membrane</keyword>
<dbReference type="InterPro" id="IPR015940">
    <property type="entry name" value="UBA"/>
</dbReference>
<evidence type="ECO:0000256" key="18">
    <source>
        <dbReference type="ARBA" id="ARBA00054424"/>
    </source>
</evidence>
<evidence type="ECO:0000256" key="3">
    <source>
        <dbReference type="ARBA" id="ARBA00004544"/>
    </source>
</evidence>
<dbReference type="InterPro" id="IPR000719">
    <property type="entry name" value="Prot_kinase_dom"/>
</dbReference>
<evidence type="ECO:0000256" key="20">
    <source>
        <dbReference type="ARBA" id="ARBA00071529"/>
    </source>
</evidence>
<dbReference type="Pfam" id="PF02149">
    <property type="entry name" value="KA1"/>
    <property type="match status" value="1"/>
</dbReference>
<dbReference type="CDD" id="cd12196">
    <property type="entry name" value="MARK1-3_C"/>
    <property type="match status" value="1"/>
</dbReference>
<evidence type="ECO:0000259" key="25">
    <source>
        <dbReference type="PROSITE" id="PS50030"/>
    </source>
</evidence>
<dbReference type="GO" id="GO:0005938">
    <property type="term" value="C:cell cortex"/>
    <property type="evidence" value="ECO:0007669"/>
    <property type="project" value="UniProtKB-SubCell"/>
</dbReference>
<feature type="compositionally biased region" description="Polar residues" evidence="23">
    <location>
        <begin position="460"/>
        <end position="484"/>
    </location>
</feature>
<feature type="binding site" evidence="22">
    <location>
        <position position="93"/>
    </location>
    <ligand>
        <name>ATP</name>
        <dbReference type="ChEBI" id="CHEBI:30616"/>
    </ligand>
</feature>
<evidence type="ECO:0000313" key="27">
    <source>
        <dbReference type="EMBL" id="CAJ0582583.1"/>
    </source>
</evidence>
<dbReference type="SUPFAM" id="SSF103243">
    <property type="entry name" value="KA1-like"/>
    <property type="match status" value="1"/>
</dbReference>
<dbReference type="InterPro" id="IPR008271">
    <property type="entry name" value="Ser/Thr_kinase_AS"/>
</dbReference>
<dbReference type="SMART" id="SM00220">
    <property type="entry name" value="S_TKc"/>
    <property type="match status" value="1"/>
</dbReference>
<feature type="compositionally biased region" description="Low complexity" evidence="23">
    <location>
        <begin position="426"/>
        <end position="443"/>
    </location>
</feature>
<dbReference type="Proteomes" id="UP001177023">
    <property type="component" value="Unassembled WGS sequence"/>
</dbReference>
<dbReference type="FunFam" id="3.30.310.80:FF:000001">
    <property type="entry name" value="Non-specific serine/threonine protein kinase"/>
    <property type="match status" value="1"/>
</dbReference>
<evidence type="ECO:0000256" key="15">
    <source>
        <dbReference type="ARBA" id="ARBA00023273"/>
    </source>
</evidence>
<dbReference type="InterPro" id="IPR017441">
    <property type="entry name" value="Protein_kinase_ATP_BS"/>
</dbReference>
<evidence type="ECO:0000256" key="1">
    <source>
        <dbReference type="ARBA" id="ARBA00004236"/>
    </source>
</evidence>
<dbReference type="Gene3D" id="3.30.310.80">
    <property type="entry name" value="Kinase associated domain 1, KA1"/>
    <property type="match status" value="1"/>
</dbReference>
<keyword evidence="6" id="KW-1003">Cell membrane</keyword>
<evidence type="ECO:0000256" key="5">
    <source>
        <dbReference type="ARBA" id="ARBA00012513"/>
    </source>
</evidence>
<evidence type="ECO:0000256" key="23">
    <source>
        <dbReference type="SAM" id="MobiDB-lite"/>
    </source>
</evidence>
<evidence type="ECO:0000256" key="9">
    <source>
        <dbReference type="ARBA" id="ARBA00022553"/>
    </source>
</evidence>
<comment type="function">
    <text evidence="18">Serine/threonine-protein kinase. Involved in the specific phosphorylation of microtubule-associated proteins for MAP2 and MAP4. Phosphorylates the microtubule-associated protein MAPT/TAU. Phosphorylates CDC25C on 'Ser-216'. Regulates localization and activity of some histone deacetylases by mediating phosphorylation of HDAC7, promoting subsequent interaction between HDAC7 and 14-3-3 and export from the nucleus. Regulates localization and activity of MITF by mediating its phosphorylation, promoting subsequent interaction between MITF and 14-3-3 and retention in the cytosol. Negatively regulates the Hippo signaling pathway and antagonizes the phosphorylation of LATS1. Cooperates with DLG5 to inhibit the kinase activity of STK3/MST2 toward LATS1. Phosphorylates PKP2 and KSR1.</text>
</comment>
<dbReference type="GO" id="GO:0035556">
    <property type="term" value="P:intracellular signal transduction"/>
    <property type="evidence" value="ECO:0007669"/>
    <property type="project" value="TreeGrafter"/>
</dbReference>
<dbReference type="GO" id="GO:0050321">
    <property type="term" value="F:tau-protein kinase activity"/>
    <property type="evidence" value="ECO:0007669"/>
    <property type="project" value="TreeGrafter"/>
</dbReference>
<gene>
    <name evidence="27" type="ORF">MSPICULIGERA_LOCUS20713</name>
</gene>
<dbReference type="InterPro" id="IPR011009">
    <property type="entry name" value="Kinase-like_dom_sf"/>
</dbReference>
<feature type="region of interest" description="Disordered" evidence="23">
    <location>
        <begin position="848"/>
        <end position="867"/>
    </location>
</feature>
<evidence type="ECO:0000256" key="17">
    <source>
        <dbReference type="ARBA" id="ARBA00048679"/>
    </source>
</evidence>
<comment type="catalytic activity">
    <reaction evidence="17">
        <text>L-seryl-[protein] + ATP = O-phospho-L-seryl-[protein] + ADP + H(+)</text>
        <dbReference type="Rhea" id="RHEA:17989"/>
        <dbReference type="Rhea" id="RHEA-COMP:9863"/>
        <dbReference type="Rhea" id="RHEA-COMP:11604"/>
        <dbReference type="ChEBI" id="CHEBI:15378"/>
        <dbReference type="ChEBI" id="CHEBI:29999"/>
        <dbReference type="ChEBI" id="CHEBI:30616"/>
        <dbReference type="ChEBI" id="CHEBI:83421"/>
        <dbReference type="ChEBI" id="CHEBI:456216"/>
        <dbReference type="EC" id="2.7.11.1"/>
    </reaction>
</comment>
<evidence type="ECO:0000256" key="13">
    <source>
        <dbReference type="ARBA" id="ARBA00022840"/>
    </source>
</evidence>
<feature type="compositionally biased region" description="Basic and acidic residues" evidence="23">
    <location>
        <begin position="760"/>
        <end position="769"/>
    </location>
</feature>
<evidence type="ECO:0000259" key="26">
    <source>
        <dbReference type="PROSITE" id="PS50032"/>
    </source>
</evidence>
<comment type="similarity">
    <text evidence="4">Belongs to the protein kinase superfamily. CAMK Ser/Thr protein kinase family. SNF1 subfamily.</text>
</comment>
<dbReference type="GO" id="GO:0042995">
    <property type="term" value="C:cell projection"/>
    <property type="evidence" value="ECO:0007669"/>
    <property type="project" value="UniProtKB-SubCell"/>
</dbReference>
<proteinExistence type="inferred from homology"/>
<dbReference type="PROSITE" id="PS50030">
    <property type="entry name" value="UBA"/>
    <property type="match status" value="1"/>
</dbReference>
<dbReference type="GO" id="GO:0005886">
    <property type="term" value="C:plasma membrane"/>
    <property type="evidence" value="ECO:0007669"/>
    <property type="project" value="UniProtKB-SubCell"/>
</dbReference>
<evidence type="ECO:0000256" key="8">
    <source>
        <dbReference type="ARBA" id="ARBA00022527"/>
    </source>
</evidence>
<keyword evidence="11 22" id="KW-0547">Nucleotide-binding</keyword>
<dbReference type="InterPro" id="IPR049508">
    <property type="entry name" value="MARK1-4_cat"/>
</dbReference>
<dbReference type="EMBL" id="CATQJA010002664">
    <property type="protein sequence ID" value="CAJ0582583.1"/>
    <property type="molecule type" value="Genomic_DNA"/>
</dbReference>
<dbReference type="Gene3D" id="3.30.200.20">
    <property type="entry name" value="Phosphorylase Kinase, domain 1"/>
    <property type="match status" value="1"/>
</dbReference>
<dbReference type="AlphaFoldDB" id="A0AA36DA80"/>
<feature type="compositionally biased region" description="Low complexity" evidence="23">
    <location>
        <begin position="567"/>
        <end position="585"/>
    </location>
</feature>
<dbReference type="PROSITE" id="PS00107">
    <property type="entry name" value="PROTEIN_KINASE_ATP"/>
    <property type="match status" value="1"/>
</dbReference>
<feature type="region of interest" description="Disordered" evidence="23">
    <location>
        <begin position="808"/>
        <end position="827"/>
    </location>
</feature>
<evidence type="ECO:0000256" key="7">
    <source>
        <dbReference type="ARBA" id="ARBA00022490"/>
    </source>
</evidence>
<dbReference type="Gene3D" id="1.10.8.10">
    <property type="entry name" value="DNA helicase RuvA subunit, C-terminal domain"/>
    <property type="match status" value="1"/>
</dbReference>
<keyword evidence="7" id="KW-0963">Cytoplasm</keyword>
<evidence type="ECO:0000256" key="19">
    <source>
        <dbReference type="ARBA" id="ARBA00063680"/>
    </source>
</evidence>
<feature type="non-terminal residue" evidence="27">
    <location>
        <position position="965"/>
    </location>
</feature>
<keyword evidence="12" id="KW-0418">Kinase</keyword>
<dbReference type="InterPro" id="IPR028375">
    <property type="entry name" value="KA1/Ssp2_C"/>
</dbReference>
<comment type="catalytic activity">
    <reaction evidence="16">
        <text>L-threonyl-[protein] + ATP = O-phospho-L-threonyl-[protein] + ADP + H(+)</text>
        <dbReference type="Rhea" id="RHEA:46608"/>
        <dbReference type="Rhea" id="RHEA-COMP:11060"/>
        <dbReference type="Rhea" id="RHEA-COMP:11605"/>
        <dbReference type="ChEBI" id="CHEBI:15378"/>
        <dbReference type="ChEBI" id="CHEBI:30013"/>
        <dbReference type="ChEBI" id="CHEBI:30616"/>
        <dbReference type="ChEBI" id="CHEBI:61977"/>
        <dbReference type="ChEBI" id="CHEBI:456216"/>
        <dbReference type="EC" id="2.7.11.1"/>
    </reaction>
</comment>
<sequence length="965" mass="103704">MWRYDFEIEREGVPPVFYFSPSGAQIAARQAAAAASGGHVSSSMSGSSRNAARQRADDPHVGKYKLLKTIGKGNFAKVKLAKHSQTGLEVAIKIIDKTALNPSSLQKLFREVKIMKQLDHPNIVKLFQVIETETTLYLVMEYASGGEVFDYLVAHGRMKEKEARAKFRQIVSAVQYLHSKNIIHRDLKAENLLLDADMNIKIADFGFSNHFSVGNKLDTFCGSPPYAAPELFQGKKYDGPEVDVWSLGVILYTLVSGSLPFDGNNLKELRERVLRGKYRIPFYMSTDCENLLKKFLVLNPQRRGTLDSIMKDRWMNIGYEDDELKPYIEPQKDQRDEARVGKLISLGYRKENIIESLDRERFDEIHAAYLLLGEKKSDMDELVAPPAQNVTASTHNVAGGGASAGIHSSHGQSPSKYSQSASARVSSTQAGSQATTATLGATTAKEKGRRSSHADAAVSGMQQHKPTAGTATSGVQMRSTTSTRGPVLSMQPAPQSTTTKRNTQFDFAPPAAGQAGNPSTAPFGRPAAQTTVGSVVSSSKRQSTGRVPLMTLAGRVVPASHHRDPLTNGSSSARSSSSTGPTSATLIAKLPPPISNTPAVPQAAQLAHKMIPPPVTGLQIPSHESTPMRGDTPTELANQPPKDTSAPLPTPPHDVEQHKPSTLHPSPSMPPQMIKEMDNLSLEGKMTKSATGTALPSHGSTAPASPNPSGPLLSSATRSTPPPASPSNQPVTGASIAPNTSSPPGSAFPRNSRNRQTFHGKTEHNKGGDDGDDSEAEATATPGTGIQSAQKGGFFLSKLTKLTRRVPGHDGVLSATGPHSGRAGTIGPIAGQAAAAQLRELRENAGLLANSNNTTPEGSAGPNDIKPRSLRFTWSMKTTSSLAPDEMMREIRKVLDANSCDYEQRERYLLLCVHGDPNTDSLVQWEMEVCKLPRLSLNGVRFKRISGTSIGFKNIASRIAQELNL</sequence>
<keyword evidence="9" id="KW-0597">Phosphoprotein</keyword>
<feature type="region of interest" description="Disordered" evidence="23">
    <location>
        <begin position="392"/>
        <end position="674"/>
    </location>
</feature>
<reference evidence="27" key="1">
    <citation type="submission" date="2023-06" db="EMBL/GenBank/DDBJ databases">
        <authorList>
            <person name="Delattre M."/>
        </authorList>
    </citation>
    <scope>NUCLEOTIDE SEQUENCE</scope>
    <source>
        <strain evidence="27">AF72</strain>
    </source>
</reference>
<dbReference type="EC" id="2.7.11.1" evidence="5"/>
<keyword evidence="13 22" id="KW-0067">ATP-binding</keyword>
<feature type="compositionally biased region" description="Polar residues" evidence="23">
    <location>
        <begin position="412"/>
        <end position="425"/>
    </location>
</feature>
<organism evidence="27 28">
    <name type="scientific">Mesorhabditis spiculigera</name>
    <dbReference type="NCBI Taxonomy" id="96644"/>
    <lineage>
        <taxon>Eukaryota</taxon>
        <taxon>Metazoa</taxon>
        <taxon>Ecdysozoa</taxon>
        <taxon>Nematoda</taxon>
        <taxon>Chromadorea</taxon>
        <taxon>Rhabditida</taxon>
        <taxon>Rhabditina</taxon>
        <taxon>Rhabditomorpha</taxon>
        <taxon>Rhabditoidea</taxon>
        <taxon>Rhabditidae</taxon>
        <taxon>Mesorhabditinae</taxon>
        <taxon>Mesorhabditis</taxon>
    </lineage>
</organism>
<evidence type="ECO:0000256" key="12">
    <source>
        <dbReference type="ARBA" id="ARBA00022777"/>
    </source>
</evidence>
<evidence type="ECO:0000256" key="10">
    <source>
        <dbReference type="ARBA" id="ARBA00022679"/>
    </source>
</evidence>
<evidence type="ECO:0000259" key="24">
    <source>
        <dbReference type="PROSITE" id="PS50011"/>
    </source>
</evidence>
<feature type="compositionally biased region" description="Polar residues" evidence="23">
    <location>
        <begin position="781"/>
        <end position="790"/>
    </location>
</feature>
<evidence type="ECO:0000256" key="22">
    <source>
        <dbReference type="PROSITE-ProRule" id="PRU10141"/>
    </source>
</evidence>
<evidence type="ECO:0000256" key="16">
    <source>
        <dbReference type="ARBA" id="ARBA00047899"/>
    </source>
</evidence>
<dbReference type="PROSITE" id="PS50011">
    <property type="entry name" value="PROTEIN_KINASE_DOM"/>
    <property type="match status" value="1"/>
</dbReference>
<keyword evidence="28" id="KW-1185">Reference proteome</keyword>
<feature type="region of interest" description="Disordered" evidence="23">
    <location>
        <begin position="688"/>
        <end position="792"/>
    </location>
</feature>
<dbReference type="PROSITE" id="PS00108">
    <property type="entry name" value="PROTEIN_KINASE_ST"/>
    <property type="match status" value="1"/>
</dbReference>
<dbReference type="PANTHER" id="PTHR24346">
    <property type="entry name" value="MAP/MICROTUBULE AFFINITY-REGULATING KINASE"/>
    <property type="match status" value="1"/>
</dbReference>
<dbReference type="Pfam" id="PF00069">
    <property type="entry name" value="Pkinase"/>
    <property type="match status" value="1"/>
</dbReference>
<keyword evidence="8" id="KW-0723">Serine/threonine-protein kinase</keyword>
<protein>
    <recommendedName>
        <fullName evidence="20">MAP/microtubule affinity-regulating kinase 3</fullName>
        <ecNumber evidence="5">2.7.11.1</ecNumber>
    </recommendedName>
    <alternativeName>
        <fullName evidence="21">Serine/threonine-protein kinase par-1</fullName>
    </alternativeName>
</protein>
<name>A0AA36DA80_9BILA</name>
<feature type="compositionally biased region" description="Polar residues" evidence="23">
    <location>
        <begin position="688"/>
        <end position="704"/>
    </location>
</feature>
<accession>A0AA36DA80</accession>
<dbReference type="GO" id="GO:0000226">
    <property type="term" value="P:microtubule cytoskeleton organization"/>
    <property type="evidence" value="ECO:0007669"/>
    <property type="project" value="TreeGrafter"/>
</dbReference>
<dbReference type="FunFam" id="1.10.510.10:FF:001032">
    <property type="entry name" value="KP78b, isoform A"/>
    <property type="match status" value="1"/>
</dbReference>
<dbReference type="SUPFAM" id="SSF56112">
    <property type="entry name" value="Protein kinase-like (PK-like)"/>
    <property type="match status" value="1"/>
</dbReference>
<dbReference type="InterPro" id="IPR001772">
    <property type="entry name" value="KA1_dom"/>
</dbReference>
<feature type="domain" description="UBA" evidence="25">
    <location>
        <begin position="334"/>
        <end position="374"/>
    </location>
</feature>
<feature type="domain" description="Protein kinase" evidence="24">
    <location>
        <begin position="64"/>
        <end position="315"/>
    </location>
</feature>
<feature type="compositionally biased region" description="Polar residues" evidence="23">
    <location>
        <begin position="728"/>
        <end position="751"/>
    </location>
</feature>
<comment type="subcellular location">
    <subcellularLocation>
        <location evidence="1">Cell membrane</location>
    </subcellularLocation>
    <subcellularLocation>
        <location evidence="2">Cell projection</location>
    </subcellularLocation>
    <subcellularLocation>
        <location evidence="3">Cytoplasm</location>
        <location evidence="3">Cell cortex</location>
    </subcellularLocation>
</comment>
<dbReference type="Gene3D" id="1.10.510.10">
    <property type="entry name" value="Transferase(Phosphotransferase) domain 1"/>
    <property type="match status" value="1"/>
</dbReference>
<evidence type="ECO:0000256" key="11">
    <source>
        <dbReference type="ARBA" id="ARBA00022741"/>
    </source>
</evidence>
<evidence type="ECO:0000256" key="21">
    <source>
        <dbReference type="ARBA" id="ARBA00074935"/>
    </source>
</evidence>
<feature type="compositionally biased region" description="Polar residues" evidence="23">
    <location>
        <begin position="528"/>
        <end position="545"/>
    </location>
</feature>
<dbReference type="FunFam" id="3.30.200.20:FF:000003">
    <property type="entry name" value="Non-specific serine/threonine protein kinase"/>
    <property type="match status" value="1"/>
</dbReference>
<feature type="compositionally biased region" description="Polar residues" evidence="23">
    <location>
        <begin position="492"/>
        <end position="505"/>
    </location>
</feature>
<feature type="domain" description="KA1" evidence="26">
    <location>
        <begin position="916"/>
        <end position="965"/>
    </location>
</feature>